<keyword evidence="5" id="KW-0687">Ribonucleoprotein</keyword>
<dbReference type="InterPro" id="IPR018305">
    <property type="entry name" value="Ribosomal_m50"/>
</dbReference>
<evidence type="ECO:0000313" key="9">
    <source>
        <dbReference type="Proteomes" id="UP001285441"/>
    </source>
</evidence>
<evidence type="ECO:0000256" key="4">
    <source>
        <dbReference type="ARBA" id="ARBA00023128"/>
    </source>
</evidence>
<evidence type="ECO:0000256" key="1">
    <source>
        <dbReference type="ARBA" id="ARBA00004173"/>
    </source>
</evidence>
<name>A0AAE0NI47_9PEZI</name>
<evidence type="ECO:0000256" key="7">
    <source>
        <dbReference type="SAM" id="MobiDB-lite"/>
    </source>
</evidence>
<keyword evidence="4" id="KW-0496">Mitochondrion</keyword>
<dbReference type="GO" id="GO:1990904">
    <property type="term" value="C:ribonucleoprotein complex"/>
    <property type="evidence" value="ECO:0007669"/>
    <property type="project" value="UniProtKB-KW"/>
</dbReference>
<keyword evidence="3" id="KW-0689">Ribosomal protein</keyword>
<protein>
    <recommendedName>
        <fullName evidence="6">Large ribosomal subunit protein mL50</fullName>
    </recommendedName>
</protein>
<dbReference type="Pfam" id="PF10501">
    <property type="entry name" value="Ribosomal_L50"/>
    <property type="match status" value="1"/>
</dbReference>
<evidence type="ECO:0000256" key="3">
    <source>
        <dbReference type="ARBA" id="ARBA00022980"/>
    </source>
</evidence>
<dbReference type="EMBL" id="JAULSW010000005">
    <property type="protein sequence ID" value="KAK3381912.1"/>
    <property type="molecule type" value="Genomic_DNA"/>
</dbReference>
<evidence type="ECO:0000256" key="2">
    <source>
        <dbReference type="ARBA" id="ARBA00008860"/>
    </source>
</evidence>
<sequence>MRRLARLPSSPSVLPTSSTTTGARTAAASLLKCELIKTQNLSSARPNRQTWQNGIQSQRRCLSSTSQLAATEKTTPGSDAEAAAVVADEVVEYEEEEFVQRRRAKKSKRAPIQTDLVFPDAIKGTAAPGEVTDPDYVPAESGLGLEEVGGLEGWWDNPQHWGPSKKYVGYGPREKITEPEMLEVLTRRALTEAIAASFFSQQEKRPGHRSGKLPALSTIEPLKGDTIKTTDKTKLELKADGTPRLATVGDYFRILQVLRRPPPRDEATSLPVPPTPGITIWKARALLKKWQNSDWKSASLADPALKFHVAKRLYYLTGHMVPDAKLLIVKTAGDLVAQVVTPPQPKKLIEVLEASELPTLPNVQMFPRRVTPVDKEKMVGRWKIITKELQQRDLPIIGTGGYGKAVEKKWAAGN</sequence>
<feature type="compositionally biased region" description="Low complexity" evidence="7">
    <location>
        <begin position="7"/>
        <end position="21"/>
    </location>
</feature>
<feature type="region of interest" description="Disordered" evidence="7">
    <location>
        <begin position="1"/>
        <end position="21"/>
    </location>
</feature>
<dbReference type="Proteomes" id="UP001285441">
    <property type="component" value="Unassembled WGS sequence"/>
</dbReference>
<evidence type="ECO:0000256" key="5">
    <source>
        <dbReference type="ARBA" id="ARBA00023274"/>
    </source>
</evidence>
<reference evidence="8" key="2">
    <citation type="submission" date="2023-06" db="EMBL/GenBank/DDBJ databases">
        <authorList>
            <consortium name="Lawrence Berkeley National Laboratory"/>
            <person name="Haridas S."/>
            <person name="Hensen N."/>
            <person name="Bonometti L."/>
            <person name="Westerberg I."/>
            <person name="Brannstrom I.O."/>
            <person name="Guillou S."/>
            <person name="Cros-Aarteil S."/>
            <person name="Calhoun S."/>
            <person name="Kuo A."/>
            <person name="Mondo S."/>
            <person name="Pangilinan J."/>
            <person name="Riley R."/>
            <person name="LaButti K."/>
            <person name="Andreopoulos B."/>
            <person name="Lipzen A."/>
            <person name="Chen C."/>
            <person name="Yanf M."/>
            <person name="Daum C."/>
            <person name="Ng V."/>
            <person name="Clum A."/>
            <person name="Steindorff A."/>
            <person name="Ohm R."/>
            <person name="Martin F."/>
            <person name="Silar P."/>
            <person name="Natvig D."/>
            <person name="Lalanne C."/>
            <person name="Gautier V."/>
            <person name="Ament-velasquez S.L."/>
            <person name="Kruys A."/>
            <person name="Hutchinson M.I."/>
            <person name="Powell A.J."/>
            <person name="Barry K."/>
            <person name="Miller A.N."/>
            <person name="Grigoriev I.V."/>
            <person name="Debuchy R."/>
            <person name="Gladieux P."/>
            <person name="Thoren M.H."/>
            <person name="Johannesson H."/>
        </authorList>
    </citation>
    <scope>NUCLEOTIDE SEQUENCE</scope>
    <source>
        <strain evidence="8">CBS 232.78</strain>
    </source>
</reference>
<comment type="subcellular location">
    <subcellularLocation>
        <location evidence="1">Mitochondrion</location>
    </subcellularLocation>
</comment>
<evidence type="ECO:0000256" key="6">
    <source>
        <dbReference type="ARBA" id="ARBA00035183"/>
    </source>
</evidence>
<organism evidence="8 9">
    <name type="scientific">Podospora didyma</name>
    <dbReference type="NCBI Taxonomy" id="330526"/>
    <lineage>
        <taxon>Eukaryota</taxon>
        <taxon>Fungi</taxon>
        <taxon>Dikarya</taxon>
        <taxon>Ascomycota</taxon>
        <taxon>Pezizomycotina</taxon>
        <taxon>Sordariomycetes</taxon>
        <taxon>Sordariomycetidae</taxon>
        <taxon>Sordariales</taxon>
        <taxon>Podosporaceae</taxon>
        <taxon>Podospora</taxon>
    </lineage>
</organism>
<gene>
    <name evidence="8" type="ORF">B0H63DRAFT_561510</name>
</gene>
<proteinExistence type="inferred from homology"/>
<accession>A0AAE0NI47</accession>
<dbReference type="AlphaFoldDB" id="A0AAE0NI47"/>
<dbReference type="GO" id="GO:0005739">
    <property type="term" value="C:mitochondrion"/>
    <property type="evidence" value="ECO:0007669"/>
    <property type="project" value="UniProtKB-SubCell"/>
</dbReference>
<comment type="caution">
    <text evidence="8">The sequence shown here is derived from an EMBL/GenBank/DDBJ whole genome shotgun (WGS) entry which is preliminary data.</text>
</comment>
<keyword evidence="9" id="KW-1185">Reference proteome</keyword>
<dbReference type="GO" id="GO:0005840">
    <property type="term" value="C:ribosome"/>
    <property type="evidence" value="ECO:0007669"/>
    <property type="project" value="UniProtKB-KW"/>
</dbReference>
<evidence type="ECO:0000313" key="8">
    <source>
        <dbReference type="EMBL" id="KAK3381912.1"/>
    </source>
</evidence>
<reference evidence="8" key="1">
    <citation type="journal article" date="2023" name="Mol. Phylogenet. Evol.">
        <title>Genome-scale phylogeny and comparative genomics of the fungal order Sordariales.</title>
        <authorList>
            <person name="Hensen N."/>
            <person name="Bonometti L."/>
            <person name="Westerberg I."/>
            <person name="Brannstrom I.O."/>
            <person name="Guillou S."/>
            <person name="Cros-Aarteil S."/>
            <person name="Calhoun S."/>
            <person name="Haridas S."/>
            <person name="Kuo A."/>
            <person name="Mondo S."/>
            <person name="Pangilinan J."/>
            <person name="Riley R."/>
            <person name="LaButti K."/>
            <person name="Andreopoulos B."/>
            <person name="Lipzen A."/>
            <person name="Chen C."/>
            <person name="Yan M."/>
            <person name="Daum C."/>
            <person name="Ng V."/>
            <person name="Clum A."/>
            <person name="Steindorff A."/>
            <person name="Ohm R.A."/>
            <person name="Martin F."/>
            <person name="Silar P."/>
            <person name="Natvig D.O."/>
            <person name="Lalanne C."/>
            <person name="Gautier V."/>
            <person name="Ament-Velasquez S.L."/>
            <person name="Kruys A."/>
            <person name="Hutchinson M.I."/>
            <person name="Powell A.J."/>
            <person name="Barry K."/>
            <person name="Miller A.N."/>
            <person name="Grigoriev I.V."/>
            <person name="Debuchy R."/>
            <person name="Gladieux P."/>
            <person name="Hiltunen Thoren M."/>
            <person name="Johannesson H."/>
        </authorList>
    </citation>
    <scope>NUCLEOTIDE SEQUENCE</scope>
    <source>
        <strain evidence="8">CBS 232.78</strain>
    </source>
</reference>
<comment type="similarity">
    <text evidence="2">Belongs to the mitochondrion-specific ribosomal protein mL50 family.</text>
</comment>